<protein>
    <recommendedName>
        <fullName evidence="2">non-specific serine/threonine protein kinase</fullName>
        <ecNumber evidence="2">2.7.11.1</ecNumber>
    </recommendedName>
</protein>
<evidence type="ECO:0000256" key="4">
    <source>
        <dbReference type="ARBA" id="ARBA00022614"/>
    </source>
</evidence>
<organism evidence="17 18">
    <name type="scientific">Ziziphus jujuba</name>
    <name type="common">Chinese jujube</name>
    <name type="synonym">Ziziphus sativa</name>
    <dbReference type="NCBI Taxonomy" id="326968"/>
    <lineage>
        <taxon>Eukaryota</taxon>
        <taxon>Viridiplantae</taxon>
        <taxon>Streptophyta</taxon>
        <taxon>Embryophyta</taxon>
        <taxon>Tracheophyta</taxon>
        <taxon>Spermatophyta</taxon>
        <taxon>Magnoliopsida</taxon>
        <taxon>eudicotyledons</taxon>
        <taxon>Gunneridae</taxon>
        <taxon>Pentapetalae</taxon>
        <taxon>rosids</taxon>
        <taxon>fabids</taxon>
        <taxon>Rosales</taxon>
        <taxon>Rhamnaceae</taxon>
        <taxon>Paliureae</taxon>
        <taxon>Ziziphus</taxon>
    </lineage>
</organism>
<feature type="domain" description="Protein kinase" evidence="16">
    <location>
        <begin position="305"/>
        <end position="542"/>
    </location>
</feature>
<evidence type="ECO:0000313" key="17">
    <source>
        <dbReference type="Proteomes" id="UP001652623"/>
    </source>
</evidence>
<accession>A0ABM4AHX5</accession>
<dbReference type="SUPFAM" id="SSF52058">
    <property type="entry name" value="L domain-like"/>
    <property type="match status" value="1"/>
</dbReference>
<dbReference type="Gene3D" id="3.80.10.10">
    <property type="entry name" value="Ribonuclease Inhibitor"/>
    <property type="match status" value="1"/>
</dbReference>
<dbReference type="RefSeq" id="XP_060676330.1">
    <property type="nucleotide sequence ID" value="XM_060820347.1"/>
</dbReference>
<dbReference type="Proteomes" id="UP001652623">
    <property type="component" value="Chromosome 9"/>
</dbReference>
<dbReference type="PROSITE" id="PS00107">
    <property type="entry name" value="PROTEIN_KINASE_ATP"/>
    <property type="match status" value="1"/>
</dbReference>
<keyword evidence="17" id="KW-1185">Reference proteome</keyword>
<dbReference type="PANTHER" id="PTHR48005">
    <property type="entry name" value="LEUCINE RICH REPEAT KINASE 2"/>
    <property type="match status" value="1"/>
</dbReference>
<sequence>MTSLVIFDVDTNQLSDFRKNSPKLTTVRFSDSNFSGELPQHLCSGFALEDVSVKNDSFTRPLPECLRNYSRLTVAQFYKNQFTGNITNAFRVYLKLEKLDLSEKQFMGEISVKWGECKNLRDLQMDENKISGRIPPEIRKLSWLQRMTRENNELSGEIPAELGNVQMLYKLNLSNNHFSGKIPESIGLLSLNLSHNNLSGEIPSEIGNLVSLQTLLDLSSNSLFREIPSSFIKLTSLEILNVSNSHLSVLVFTIVLATFLMRHRQLRIQDEENRIVKNSNISKSIIWEKEGKFTFWEVMNAIENFDDKYRIGNGGFGIVYKATLSSGLTIAVKRLKITESIDILETNRLSFENEIRTLTNIRHCNIIKLHGFCTRKGFMHFVYEYIERGSFRNVLYGLDNEEDKHLGWDKRVRIVQGLAHALSYLHHDRSPSIVHRYVSLGNVLLELDYEPRLSDFGTTRLLSPDLSNWIAIIGSYGYMASELALTMKVTEQCDVYSFGVVALETMMGRHPGKLLDGLSWPSTSTSENINVESLLLKDILDH</sequence>
<keyword evidence="7" id="KW-0677">Repeat</keyword>
<dbReference type="InterPro" id="IPR032675">
    <property type="entry name" value="LRR_dom_sf"/>
</dbReference>
<dbReference type="Gene3D" id="3.30.200.20">
    <property type="entry name" value="Phosphorylase Kinase, domain 1"/>
    <property type="match status" value="1"/>
</dbReference>
<keyword evidence="4" id="KW-0433">Leucine-rich repeat</keyword>
<keyword evidence="18" id="KW-0675">Receptor</keyword>
<evidence type="ECO:0000256" key="11">
    <source>
        <dbReference type="ARBA" id="ARBA00022989"/>
    </source>
</evidence>
<evidence type="ECO:0000256" key="2">
    <source>
        <dbReference type="ARBA" id="ARBA00012513"/>
    </source>
</evidence>
<evidence type="ECO:0000259" key="16">
    <source>
        <dbReference type="PROSITE" id="PS50011"/>
    </source>
</evidence>
<dbReference type="Pfam" id="PF00560">
    <property type="entry name" value="LRR_1"/>
    <property type="match status" value="3"/>
</dbReference>
<comment type="subcellular location">
    <subcellularLocation>
        <location evidence="1">Membrane</location>
    </subcellularLocation>
</comment>
<keyword evidence="9 18" id="KW-0418">Kinase</keyword>
<dbReference type="PANTHER" id="PTHR48005:SF44">
    <property type="entry name" value="MDIS1-INTERACTING RECEPTOR LIKE KINASE 2-LIKE ISOFORM X1"/>
    <property type="match status" value="1"/>
</dbReference>
<comment type="catalytic activity">
    <reaction evidence="14">
        <text>L-seryl-[protein] + ATP = O-phospho-L-seryl-[protein] + ADP + H(+)</text>
        <dbReference type="Rhea" id="RHEA:17989"/>
        <dbReference type="Rhea" id="RHEA-COMP:9863"/>
        <dbReference type="Rhea" id="RHEA-COMP:11604"/>
        <dbReference type="ChEBI" id="CHEBI:15378"/>
        <dbReference type="ChEBI" id="CHEBI:29999"/>
        <dbReference type="ChEBI" id="CHEBI:30616"/>
        <dbReference type="ChEBI" id="CHEBI:83421"/>
        <dbReference type="ChEBI" id="CHEBI:456216"/>
        <dbReference type="EC" id="2.7.11.1"/>
    </reaction>
</comment>
<evidence type="ECO:0000256" key="15">
    <source>
        <dbReference type="PROSITE-ProRule" id="PRU10141"/>
    </source>
</evidence>
<evidence type="ECO:0000256" key="12">
    <source>
        <dbReference type="ARBA" id="ARBA00023136"/>
    </source>
</evidence>
<evidence type="ECO:0000256" key="7">
    <source>
        <dbReference type="ARBA" id="ARBA00022737"/>
    </source>
</evidence>
<evidence type="ECO:0000256" key="14">
    <source>
        <dbReference type="ARBA" id="ARBA00048679"/>
    </source>
</evidence>
<dbReference type="GO" id="GO:0016301">
    <property type="term" value="F:kinase activity"/>
    <property type="evidence" value="ECO:0007669"/>
    <property type="project" value="UniProtKB-KW"/>
</dbReference>
<dbReference type="Gene3D" id="1.10.510.10">
    <property type="entry name" value="Transferase(Phosphotransferase) domain 1"/>
    <property type="match status" value="1"/>
</dbReference>
<keyword evidence="3" id="KW-0723">Serine/threonine-protein kinase</keyword>
<evidence type="ECO:0000256" key="1">
    <source>
        <dbReference type="ARBA" id="ARBA00004370"/>
    </source>
</evidence>
<evidence type="ECO:0000256" key="5">
    <source>
        <dbReference type="ARBA" id="ARBA00022679"/>
    </source>
</evidence>
<dbReference type="InterPro" id="IPR017441">
    <property type="entry name" value="Protein_kinase_ATP_BS"/>
</dbReference>
<dbReference type="GeneID" id="107425797"/>
<dbReference type="InterPro" id="IPR051420">
    <property type="entry name" value="Ser_Thr_Kinases_DiverseReg"/>
</dbReference>
<evidence type="ECO:0000313" key="18">
    <source>
        <dbReference type="RefSeq" id="XP_060676330.1"/>
    </source>
</evidence>
<keyword evidence="11" id="KW-1133">Transmembrane helix</keyword>
<dbReference type="EC" id="2.7.11.1" evidence="2"/>
<evidence type="ECO:0000256" key="13">
    <source>
        <dbReference type="ARBA" id="ARBA00047899"/>
    </source>
</evidence>
<dbReference type="InterPro" id="IPR001611">
    <property type="entry name" value="Leu-rich_rpt"/>
</dbReference>
<name>A0ABM4AHX5_ZIZJJ</name>
<keyword evidence="8 15" id="KW-0547">Nucleotide-binding</keyword>
<proteinExistence type="predicted"/>
<evidence type="ECO:0000256" key="3">
    <source>
        <dbReference type="ARBA" id="ARBA00022527"/>
    </source>
</evidence>
<evidence type="ECO:0000256" key="6">
    <source>
        <dbReference type="ARBA" id="ARBA00022692"/>
    </source>
</evidence>
<keyword evidence="12" id="KW-0472">Membrane</keyword>
<evidence type="ECO:0000256" key="10">
    <source>
        <dbReference type="ARBA" id="ARBA00022840"/>
    </source>
</evidence>
<dbReference type="InterPro" id="IPR011009">
    <property type="entry name" value="Kinase-like_dom_sf"/>
</dbReference>
<dbReference type="Pfam" id="PF00069">
    <property type="entry name" value="Pkinase"/>
    <property type="match status" value="1"/>
</dbReference>
<feature type="binding site" evidence="15">
    <location>
        <position position="333"/>
    </location>
    <ligand>
        <name>ATP</name>
        <dbReference type="ChEBI" id="CHEBI:30616"/>
    </ligand>
</feature>
<keyword evidence="10 15" id="KW-0067">ATP-binding</keyword>
<dbReference type="SUPFAM" id="SSF56112">
    <property type="entry name" value="Protein kinase-like (PK-like)"/>
    <property type="match status" value="1"/>
</dbReference>
<dbReference type="InterPro" id="IPR000719">
    <property type="entry name" value="Prot_kinase_dom"/>
</dbReference>
<evidence type="ECO:0000256" key="8">
    <source>
        <dbReference type="ARBA" id="ARBA00022741"/>
    </source>
</evidence>
<reference evidence="18" key="1">
    <citation type="submission" date="2025-08" db="UniProtKB">
        <authorList>
            <consortium name="RefSeq"/>
        </authorList>
    </citation>
    <scope>IDENTIFICATION</scope>
    <source>
        <tissue evidence="18">Seedling</tissue>
    </source>
</reference>
<gene>
    <name evidence="18" type="primary">LOC107425797</name>
</gene>
<evidence type="ECO:0000256" key="9">
    <source>
        <dbReference type="ARBA" id="ARBA00022777"/>
    </source>
</evidence>
<dbReference type="PROSITE" id="PS50011">
    <property type="entry name" value="PROTEIN_KINASE_DOM"/>
    <property type="match status" value="1"/>
</dbReference>
<keyword evidence="6" id="KW-0812">Transmembrane</keyword>
<keyword evidence="5" id="KW-0808">Transferase</keyword>
<comment type="catalytic activity">
    <reaction evidence="13">
        <text>L-threonyl-[protein] + ATP = O-phospho-L-threonyl-[protein] + ADP + H(+)</text>
        <dbReference type="Rhea" id="RHEA:46608"/>
        <dbReference type="Rhea" id="RHEA-COMP:11060"/>
        <dbReference type="Rhea" id="RHEA-COMP:11605"/>
        <dbReference type="ChEBI" id="CHEBI:15378"/>
        <dbReference type="ChEBI" id="CHEBI:30013"/>
        <dbReference type="ChEBI" id="CHEBI:30616"/>
        <dbReference type="ChEBI" id="CHEBI:61977"/>
        <dbReference type="ChEBI" id="CHEBI:456216"/>
        <dbReference type="EC" id="2.7.11.1"/>
    </reaction>
</comment>